<dbReference type="Proteomes" id="UP000295818">
    <property type="component" value="Unassembled WGS sequence"/>
</dbReference>
<reference evidence="1 2" key="1">
    <citation type="journal article" date="2015" name="Stand. Genomic Sci.">
        <title>Genomic Encyclopedia of Bacterial and Archaeal Type Strains, Phase III: the genomes of soil and plant-associated and newly described type strains.</title>
        <authorList>
            <person name="Whitman W.B."/>
            <person name="Woyke T."/>
            <person name="Klenk H.P."/>
            <person name="Zhou Y."/>
            <person name="Lilburn T.G."/>
            <person name="Beck B.J."/>
            <person name="De Vos P."/>
            <person name="Vandamme P."/>
            <person name="Eisen J.A."/>
            <person name="Garrity G."/>
            <person name="Hugenholtz P."/>
            <person name="Kyrpides N.C."/>
        </authorList>
    </citation>
    <scope>NUCLEOTIDE SEQUENCE [LARGE SCALE GENOMIC DNA]</scope>
    <source>
        <strain evidence="1 2">VKM Ac-2538</strain>
    </source>
</reference>
<proteinExistence type="predicted"/>
<dbReference type="EMBL" id="SLWM01000004">
    <property type="protein sequence ID" value="TCO25580.1"/>
    <property type="molecule type" value="Genomic_DNA"/>
</dbReference>
<name>A0ABY2BPX1_9ACTN</name>
<evidence type="ECO:0000313" key="2">
    <source>
        <dbReference type="Proteomes" id="UP000295818"/>
    </source>
</evidence>
<keyword evidence="2" id="KW-1185">Reference proteome</keyword>
<comment type="caution">
    <text evidence="1">The sequence shown here is derived from an EMBL/GenBank/DDBJ whole genome shotgun (WGS) entry which is preliminary data.</text>
</comment>
<gene>
    <name evidence="1" type="ORF">EV644_10484</name>
</gene>
<sequence>MCGRYASASCRANLLNQFDIDDDKADELNGGDRIRGGPLAGRAEVWAA</sequence>
<protein>
    <recommendedName>
        <fullName evidence="3">SOS response associated peptidase (SRAP)</fullName>
    </recommendedName>
</protein>
<accession>A0ABY2BPX1</accession>
<evidence type="ECO:0008006" key="3">
    <source>
        <dbReference type="Google" id="ProtNLM"/>
    </source>
</evidence>
<organism evidence="1 2">
    <name type="scientific">Kribbella orskensis</name>
    <dbReference type="NCBI Taxonomy" id="2512216"/>
    <lineage>
        <taxon>Bacteria</taxon>
        <taxon>Bacillati</taxon>
        <taxon>Actinomycetota</taxon>
        <taxon>Actinomycetes</taxon>
        <taxon>Propionibacteriales</taxon>
        <taxon>Kribbellaceae</taxon>
        <taxon>Kribbella</taxon>
    </lineage>
</organism>
<evidence type="ECO:0000313" key="1">
    <source>
        <dbReference type="EMBL" id="TCO25580.1"/>
    </source>
</evidence>